<protein>
    <submittedName>
        <fullName evidence="1">Uncharacterized protein</fullName>
    </submittedName>
</protein>
<dbReference type="EMBL" id="JXLN01017396">
    <property type="protein sequence ID" value="KPM11519.1"/>
    <property type="molecule type" value="Genomic_DNA"/>
</dbReference>
<accession>A0A132AKZ7</accession>
<dbReference type="AlphaFoldDB" id="A0A132AKZ7"/>
<reference evidence="1 2" key="1">
    <citation type="journal article" date="2015" name="Parasit. Vectors">
        <title>Draft genome of the scabies mite.</title>
        <authorList>
            <person name="Rider S.D.Jr."/>
            <person name="Morgan M.S."/>
            <person name="Arlian L.G."/>
        </authorList>
    </citation>
    <scope>NUCLEOTIDE SEQUENCE [LARGE SCALE GENOMIC DNA]</scope>
    <source>
        <strain evidence="1">Arlian Lab</strain>
    </source>
</reference>
<dbReference type="Proteomes" id="UP000616769">
    <property type="component" value="Unassembled WGS sequence"/>
</dbReference>
<organism evidence="1 2">
    <name type="scientific">Sarcoptes scabiei</name>
    <name type="common">Itch mite</name>
    <name type="synonym">Acarus scabiei</name>
    <dbReference type="NCBI Taxonomy" id="52283"/>
    <lineage>
        <taxon>Eukaryota</taxon>
        <taxon>Metazoa</taxon>
        <taxon>Ecdysozoa</taxon>
        <taxon>Arthropoda</taxon>
        <taxon>Chelicerata</taxon>
        <taxon>Arachnida</taxon>
        <taxon>Acari</taxon>
        <taxon>Acariformes</taxon>
        <taxon>Sarcoptiformes</taxon>
        <taxon>Astigmata</taxon>
        <taxon>Psoroptidia</taxon>
        <taxon>Sarcoptoidea</taxon>
        <taxon>Sarcoptidae</taxon>
        <taxon>Sarcoptinae</taxon>
        <taxon>Sarcoptes</taxon>
    </lineage>
</organism>
<evidence type="ECO:0000313" key="1">
    <source>
        <dbReference type="EMBL" id="KPM11519.1"/>
    </source>
</evidence>
<comment type="caution">
    <text evidence="1">The sequence shown here is derived from an EMBL/GenBank/DDBJ whole genome shotgun (WGS) entry which is preliminary data.</text>
</comment>
<proteinExistence type="predicted"/>
<sequence length="30" mass="3301">MDVDVDVDVDADTDADDCRNGEEILFDEIG</sequence>
<dbReference type="VEuPathDB" id="VectorBase:SSCA004475"/>
<gene>
    <name evidence="1" type="ORF">QR98_0100910</name>
</gene>
<evidence type="ECO:0000313" key="2">
    <source>
        <dbReference type="Proteomes" id="UP000616769"/>
    </source>
</evidence>
<name>A0A132AKZ7_SARSC</name>